<keyword evidence="6" id="KW-1185">Reference proteome</keyword>
<dbReference type="Pfam" id="PF03441">
    <property type="entry name" value="FAD_binding_7"/>
    <property type="match status" value="1"/>
</dbReference>
<gene>
    <name evidence="5" type="ORF">E2L05_06250</name>
</gene>
<protein>
    <submittedName>
        <fullName evidence="5">DNA photolyase</fullName>
    </submittedName>
</protein>
<keyword evidence="5" id="KW-0456">Lyase</keyword>
<sequence length="416" mass="46218">MSTANALQFTPTRTAALESMAAFVPHMGRDYASRRNYDLRANGHAGVSRLSPYIRHRLLSEQEVLTAALSRFSLSSAEKFVQEVYWRTYWKGWLEMRPGVWSQYREGLRAARDKLATQSGMRADWEAACRGETGIDCFDAWANELSTTGYLHNHARMWFASIWIFTLRLPWELGADLFLRQLLDGDPASNTLGWRWVAGIQTPGKTYLARADNIARYTEGRFNPVGQLASTADPVDAPIVPQRGPAPAGETPDPARATGWLLTEEDMLASFTPLPSAPPNAAPPAFVLDCTANRSPLAVAPLVTRFVKGALDDAISRHQNRFGSITHAERKPVAEQVLEWAKREGITQIAMPFVPVGAASDEISTLKPKLDAANIRLVPFMRPYDAECWPHATHGFFKFKENIPKFVAGLKGVHSI</sequence>
<evidence type="ECO:0000313" key="6">
    <source>
        <dbReference type="Proteomes" id="UP000294562"/>
    </source>
</evidence>
<dbReference type="PANTHER" id="PTHR11455">
    <property type="entry name" value="CRYPTOCHROME"/>
    <property type="match status" value="1"/>
</dbReference>
<dbReference type="Gene3D" id="1.10.579.10">
    <property type="entry name" value="DNA Cyclobutane Dipyrimidine Photolyase, subunit A, domain 3"/>
    <property type="match status" value="1"/>
</dbReference>
<evidence type="ECO:0000256" key="1">
    <source>
        <dbReference type="ARBA" id="ARBA00022630"/>
    </source>
</evidence>
<feature type="domain" description="Cryptochrome/DNA photolyase FAD-binding" evidence="4">
    <location>
        <begin position="80"/>
        <end position="213"/>
    </location>
</feature>
<comment type="caution">
    <text evidence="5">The sequence shown here is derived from an EMBL/GenBank/DDBJ whole genome shotgun (WGS) entry which is preliminary data.</text>
</comment>
<dbReference type="RefSeq" id="WP_133342043.1">
    <property type="nucleotide sequence ID" value="NZ_SMZO01000010.1"/>
</dbReference>
<dbReference type="GO" id="GO:0043153">
    <property type="term" value="P:entrainment of circadian clock by photoperiod"/>
    <property type="evidence" value="ECO:0007669"/>
    <property type="project" value="TreeGrafter"/>
</dbReference>
<dbReference type="AlphaFoldDB" id="A0A4R6B2Q8"/>
<evidence type="ECO:0000256" key="2">
    <source>
        <dbReference type="ARBA" id="ARBA00022827"/>
    </source>
</evidence>
<dbReference type="GO" id="GO:0005737">
    <property type="term" value="C:cytoplasm"/>
    <property type="evidence" value="ECO:0007669"/>
    <property type="project" value="TreeGrafter"/>
</dbReference>
<proteinExistence type="predicted"/>
<dbReference type="GO" id="GO:0071949">
    <property type="term" value="F:FAD binding"/>
    <property type="evidence" value="ECO:0007669"/>
    <property type="project" value="TreeGrafter"/>
</dbReference>
<keyword evidence="2 3" id="KW-0274">FAD</keyword>
<dbReference type="InterPro" id="IPR005101">
    <property type="entry name" value="Cryptochr/Photolyase_FAD-bd"/>
</dbReference>
<dbReference type="EMBL" id="SMZO01000010">
    <property type="protein sequence ID" value="TDL89468.1"/>
    <property type="molecule type" value="Genomic_DNA"/>
</dbReference>
<feature type="binding site" evidence="3">
    <location>
        <begin position="184"/>
        <end position="186"/>
    </location>
    <ligand>
        <name>FAD</name>
        <dbReference type="ChEBI" id="CHEBI:57692"/>
    </ligand>
</feature>
<dbReference type="GO" id="GO:0003677">
    <property type="term" value="F:DNA binding"/>
    <property type="evidence" value="ECO:0007669"/>
    <property type="project" value="TreeGrafter"/>
</dbReference>
<evidence type="ECO:0000256" key="3">
    <source>
        <dbReference type="PIRSR" id="PIRSR602081-1"/>
    </source>
</evidence>
<dbReference type="SUPFAM" id="SSF48173">
    <property type="entry name" value="Cryptochrome/photolyase FAD-binding domain"/>
    <property type="match status" value="1"/>
</dbReference>
<dbReference type="Proteomes" id="UP000294562">
    <property type="component" value="Unassembled WGS sequence"/>
</dbReference>
<evidence type="ECO:0000259" key="4">
    <source>
        <dbReference type="Pfam" id="PF03441"/>
    </source>
</evidence>
<dbReference type="OrthoDB" id="9772484at2"/>
<feature type="binding site" evidence="3">
    <location>
        <position position="31"/>
    </location>
    <ligand>
        <name>FAD</name>
        <dbReference type="ChEBI" id="CHEBI:57692"/>
    </ligand>
</feature>
<dbReference type="InterPro" id="IPR002081">
    <property type="entry name" value="Cryptochrome/DNA_photolyase_1"/>
</dbReference>
<dbReference type="GO" id="GO:0032922">
    <property type="term" value="P:circadian regulation of gene expression"/>
    <property type="evidence" value="ECO:0007669"/>
    <property type="project" value="TreeGrafter"/>
</dbReference>
<dbReference type="GO" id="GO:0003904">
    <property type="term" value="F:deoxyribodipyrimidine photo-lyase activity"/>
    <property type="evidence" value="ECO:0007669"/>
    <property type="project" value="TreeGrafter"/>
</dbReference>
<evidence type="ECO:0000313" key="5">
    <source>
        <dbReference type="EMBL" id="TDL89468.1"/>
    </source>
</evidence>
<comment type="cofactor">
    <cofactor evidence="3">
        <name>FAD</name>
        <dbReference type="ChEBI" id="CHEBI:57692"/>
    </cofactor>
    <text evidence="3">Binds 1 FAD per subunit.</text>
</comment>
<dbReference type="PANTHER" id="PTHR11455:SF18">
    <property type="entry name" value="SI:CH1073-390K14.1"/>
    <property type="match status" value="1"/>
</dbReference>
<dbReference type="Gene3D" id="1.25.40.80">
    <property type="match status" value="1"/>
</dbReference>
<name>A0A4R6B2Q8_9RHOB</name>
<keyword evidence="1 3" id="KW-0285">Flavoprotein</keyword>
<organism evidence="5 6">
    <name type="scientific">Meridianimarinicoccus aquatilis</name>
    <dbReference type="NCBI Taxonomy" id="2552766"/>
    <lineage>
        <taxon>Bacteria</taxon>
        <taxon>Pseudomonadati</taxon>
        <taxon>Pseudomonadota</taxon>
        <taxon>Alphaproteobacteria</taxon>
        <taxon>Rhodobacterales</taxon>
        <taxon>Paracoccaceae</taxon>
        <taxon>Meridianimarinicoccus</taxon>
    </lineage>
</organism>
<reference evidence="5 6" key="1">
    <citation type="submission" date="2019-03" db="EMBL/GenBank/DDBJ databases">
        <title>Rhodobacteraceae bacterium SM1902, a new member of the family Rhodobacteraceae isolated from Yantai.</title>
        <authorList>
            <person name="Sun Y."/>
        </authorList>
    </citation>
    <scope>NUCLEOTIDE SEQUENCE [LARGE SCALE GENOMIC DNA]</scope>
    <source>
        <strain evidence="5 6">SM1902</strain>
    </source>
</reference>
<dbReference type="InterPro" id="IPR036134">
    <property type="entry name" value="Crypto/Photolyase_FAD-like_sf"/>
</dbReference>
<feature type="binding site" evidence="3">
    <location>
        <position position="80"/>
    </location>
    <ligand>
        <name>FAD</name>
        <dbReference type="ChEBI" id="CHEBI:57692"/>
    </ligand>
</feature>
<accession>A0A4R6B2Q8</accession>